<organism evidence="2 3">
    <name type="scientific">Auricularia subglabra (strain TFB-10046 / SS5)</name>
    <name type="common">White-rot fungus</name>
    <name type="synonym">Auricularia delicata (strain TFB10046)</name>
    <dbReference type="NCBI Taxonomy" id="717982"/>
    <lineage>
        <taxon>Eukaryota</taxon>
        <taxon>Fungi</taxon>
        <taxon>Dikarya</taxon>
        <taxon>Basidiomycota</taxon>
        <taxon>Agaricomycotina</taxon>
        <taxon>Agaricomycetes</taxon>
        <taxon>Auriculariales</taxon>
        <taxon>Auriculariaceae</taxon>
        <taxon>Auricularia</taxon>
    </lineage>
</organism>
<dbReference type="InParanoid" id="J0L8D5"/>
<dbReference type="OrthoDB" id="3328378at2759"/>
<evidence type="ECO:0000313" key="2">
    <source>
        <dbReference type="EMBL" id="EJD32591.1"/>
    </source>
</evidence>
<dbReference type="AlphaFoldDB" id="J0L8D5"/>
<protein>
    <submittedName>
        <fullName evidence="2">Uncharacterized protein</fullName>
    </submittedName>
</protein>
<feature type="region of interest" description="Disordered" evidence="1">
    <location>
        <begin position="48"/>
        <end position="74"/>
    </location>
</feature>
<feature type="region of interest" description="Disordered" evidence="1">
    <location>
        <begin position="210"/>
        <end position="252"/>
    </location>
</feature>
<reference evidence="3" key="1">
    <citation type="journal article" date="2012" name="Science">
        <title>The Paleozoic origin of enzymatic lignin decomposition reconstructed from 31 fungal genomes.</title>
        <authorList>
            <person name="Floudas D."/>
            <person name="Binder M."/>
            <person name="Riley R."/>
            <person name="Barry K."/>
            <person name="Blanchette R.A."/>
            <person name="Henrissat B."/>
            <person name="Martinez A.T."/>
            <person name="Otillar R."/>
            <person name="Spatafora J.W."/>
            <person name="Yadav J.S."/>
            <person name="Aerts A."/>
            <person name="Benoit I."/>
            <person name="Boyd A."/>
            <person name="Carlson A."/>
            <person name="Copeland A."/>
            <person name="Coutinho P.M."/>
            <person name="de Vries R.P."/>
            <person name="Ferreira P."/>
            <person name="Findley K."/>
            <person name="Foster B."/>
            <person name="Gaskell J."/>
            <person name="Glotzer D."/>
            <person name="Gorecki P."/>
            <person name="Heitman J."/>
            <person name="Hesse C."/>
            <person name="Hori C."/>
            <person name="Igarashi K."/>
            <person name="Jurgens J.A."/>
            <person name="Kallen N."/>
            <person name="Kersten P."/>
            <person name="Kohler A."/>
            <person name="Kuees U."/>
            <person name="Kumar T.K.A."/>
            <person name="Kuo A."/>
            <person name="LaButti K."/>
            <person name="Larrondo L.F."/>
            <person name="Lindquist E."/>
            <person name="Ling A."/>
            <person name="Lombard V."/>
            <person name="Lucas S."/>
            <person name="Lundell T."/>
            <person name="Martin R."/>
            <person name="McLaughlin D.J."/>
            <person name="Morgenstern I."/>
            <person name="Morin E."/>
            <person name="Murat C."/>
            <person name="Nagy L.G."/>
            <person name="Nolan M."/>
            <person name="Ohm R.A."/>
            <person name="Patyshakuliyeva A."/>
            <person name="Rokas A."/>
            <person name="Ruiz-Duenas F.J."/>
            <person name="Sabat G."/>
            <person name="Salamov A."/>
            <person name="Samejima M."/>
            <person name="Schmutz J."/>
            <person name="Slot J.C."/>
            <person name="St John F."/>
            <person name="Stenlid J."/>
            <person name="Sun H."/>
            <person name="Sun S."/>
            <person name="Syed K."/>
            <person name="Tsang A."/>
            <person name="Wiebenga A."/>
            <person name="Young D."/>
            <person name="Pisabarro A."/>
            <person name="Eastwood D.C."/>
            <person name="Martin F."/>
            <person name="Cullen D."/>
            <person name="Grigoriev I.V."/>
            <person name="Hibbett D.S."/>
        </authorList>
    </citation>
    <scope>NUCLEOTIDE SEQUENCE [LARGE SCALE GENOMIC DNA]</scope>
    <source>
        <strain evidence="3">TFB10046</strain>
    </source>
</reference>
<sequence>MPSAKGSGPAPPPPSAMGKTGSLKSRFSFGRSASISLSKASIFSFKSLGPAPAAPQPAPEPVPVPVKVPPARPSEDTVVAIERKPSIVLDSPVLRTPSSLGRASTRSRVSFDAPFVHRPLPSPRPSLDLAHLRPVRHSPSPSPSPLRHSPSFPRASPNSSAFDLSSLQFSRDEIPVPVGDSSAADTTGGSTSFNIDELDPDLALLLQPGAAVTSTPARPRKLGVPPVSSQHFFDASPSPSPGTPRRVLVDSY</sequence>
<evidence type="ECO:0000256" key="1">
    <source>
        <dbReference type="SAM" id="MobiDB-lite"/>
    </source>
</evidence>
<dbReference type="KEGG" id="adl:AURDEDRAFT_117983"/>
<proteinExistence type="predicted"/>
<feature type="compositionally biased region" description="Pro residues" evidence="1">
    <location>
        <begin position="52"/>
        <end position="72"/>
    </location>
</feature>
<feature type="compositionally biased region" description="Low complexity" evidence="1">
    <location>
        <begin position="179"/>
        <end position="192"/>
    </location>
</feature>
<name>J0L8D5_AURST</name>
<accession>J0L8D5</accession>
<gene>
    <name evidence="2" type="ORF">AURDEDRAFT_117983</name>
</gene>
<dbReference type="EMBL" id="JH688822">
    <property type="protein sequence ID" value="EJD32591.1"/>
    <property type="molecule type" value="Genomic_DNA"/>
</dbReference>
<evidence type="ECO:0000313" key="3">
    <source>
        <dbReference type="Proteomes" id="UP000006514"/>
    </source>
</evidence>
<keyword evidence="3" id="KW-1185">Reference proteome</keyword>
<feature type="region of interest" description="Disordered" evidence="1">
    <location>
        <begin position="1"/>
        <end position="24"/>
    </location>
</feature>
<dbReference type="Proteomes" id="UP000006514">
    <property type="component" value="Unassembled WGS sequence"/>
</dbReference>
<feature type="compositionally biased region" description="Polar residues" evidence="1">
    <location>
        <begin position="156"/>
        <end position="169"/>
    </location>
</feature>
<feature type="region of interest" description="Disordered" evidence="1">
    <location>
        <begin position="93"/>
        <end position="196"/>
    </location>
</feature>
<feature type="compositionally biased region" description="Polar residues" evidence="1">
    <location>
        <begin position="96"/>
        <end position="108"/>
    </location>
</feature>